<accession>A0A5M9JUF4</accession>
<keyword evidence="2" id="KW-1133">Transmembrane helix</keyword>
<reference evidence="3 4" key="1">
    <citation type="submission" date="2019-06" db="EMBL/GenBank/DDBJ databases">
        <title>Genome Sequence of the Brown Rot Fungal Pathogen Monilinia fructicola.</title>
        <authorList>
            <person name="De Miccolis Angelini R.M."/>
            <person name="Landi L."/>
            <person name="Abate D."/>
            <person name="Pollastro S."/>
            <person name="Romanazzi G."/>
            <person name="Faretra F."/>
        </authorList>
    </citation>
    <scope>NUCLEOTIDE SEQUENCE [LARGE SCALE GENOMIC DNA]</scope>
    <source>
        <strain evidence="3 4">Mfrc123</strain>
    </source>
</reference>
<organism evidence="3 4">
    <name type="scientific">Monilinia fructicola</name>
    <name type="common">Brown rot fungus</name>
    <name type="synonym">Ciboria fructicola</name>
    <dbReference type="NCBI Taxonomy" id="38448"/>
    <lineage>
        <taxon>Eukaryota</taxon>
        <taxon>Fungi</taxon>
        <taxon>Dikarya</taxon>
        <taxon>Ascomycota</taxon>
        <taxon>Pezizomycotina</taxon>
        <taxon>Leotiomycetes</taxon>
        <taxon>Helotiales</taxon>
        <taxon>Sclerotiniaceae</taxon>
        <taxon>Monilinia</taxon>
    </lineage>
</organism>
<keyword evidence="4" id="KW-1185">Reference proteome</keyword>
<dbReference type="EMBL" id="VICG01000004">
    <property type="protein sequence ID" value="KAA8572317.1"/>
    <property type="molecule type" value="Genomic_DNA"/>
</dbReference>
<comment type="caution">
    <text evidence="3">The sequence shown here is derived from an EMBL/GenBank/DDBJ whole genome shotgun (WGS) entry which is preliminary data.</text>
</comment>
<gene>
    <name evidence="3" type="ORF">EYC84_002942</name>
</gene>
<protein>
    <submittedName>
        <fullName evidence="3">Uncharacterized protein</fullName>
    </submittedName>
</protein>
<sequence length="244" mass="27436">MSSIKSNPSTTTSPFITPVPEFYFPIPFGAVTPETQPLLQYQRHTLRSRSSIHHPTDPFTKRPQRSGNGRKMIWSGIFQLQIISAMFMAILIGFFVLRQLALRAVHDSHTLHFESPGHYQSSTIPHNANPQTGFEHPILSSMQEKELDPPQLRGIEFAVFCFVVFIIASGYKCAGYLMTRWDSCVGCDGSEIIDEYSEEELEQGWRWGDGSFGRLTRKDGSSDEKGDQKPRGCSQALSDGDNMV</sequence>
<dbReference type="AlphaFoldDB" id="A0A5M9JUF4"/>
<feature type="transmembrane region" description="Helical" evidence="2">
    <location>
        <begin position="152"/>
        <end position="171"/>
    </location>
</feature>
<evidence type="ECO:0000313" key="3">
    <source>
        <dbReference type="EMBL" id="KAA8572317.1"/>
    </source>
</evidence>
<feature type="transmembrane region" description="Helical" evidence="2">
    <location>
        <begin position="72"/>
        <end position="97"/>
    </location>
</feature>
<dbReference type="VEuPathDB" id="FungiDB:MFRU_003g04530"/>
<evidence type="ECO:0000313" key="4">
    <source>
        <dbReference type="Proteomes" id="UP000322873"/>
    </source>
</evidence>
<keyword evidence="2" id="KW-0812">Transmembrane</keyword>
<feature type="region of interest" description="Disordered" evidence="1">
    <location>
        <begin position="207"/>
        <end position="244"/>
    </location>
</feature>
<name>A0A5M9JUF4_MONFR</name>
<feature type="compositionally biased region" description="Basic and acidic residues" evidence="1">
    <location>
        <begin position="216"/>
        <end position="230"/>
    </location>
</feature>
<proteinExistence type="predicted"/>
<dbReference type="OrthoDB" id="3561506at2759"/>
<evidence type="ECO:0000256" key="2">
    <source>
        <dbReference type="SAM" id="Phobius"/>
    </source>
</evidence>
<evidence type="ECO:0000256" key="1">
    <source>
        <dbReference type="SAM" id="MobiDB-lite"/>
    </source>
</evidence>
<dbReference type="Proteomes" id="UP000322873">
    <property type="component" value="Unassembled WGS sequence"/>
</dbReference>
<keyword evidence="2" id="KW-0472">Membrane</keyword>